<evidence type="ECO:0000313" key="2">
    <source>
        <dbReference type="Proteomes" id="UP000664096"/>
    </source>
</evidence>
<dbReference type="AlphaFoldDB" id="A0A939J384"/>
<name>A0A939J384_9HYPH</name>
<gene>
    <name evidence="1" type="ORF">JF539_08200</name>
</gene>
<comment type="caution">
    <text evidence="1">The sequence shown here is derived from an EMBL/GenBank/DDBJ whole genome shotgun (WGS) entry which is preliminary data.</text>
</comment>
<reference evidence="1" key="1">
    <citation type="submission" date="2020-12" db="EMBL/GenBank/DDBJ databases">
        <title>Oil enriched cultivation method for isolating marine PHA-producing bacteria.</title>
        <authorList>
            <person name="Zheng W."/>
            <person name="Yu S."/>
            <person name="Huang Y."/>
        </authorList>
    </citation>
    <scope>NUCLEOTIDE SEQUENCE</scope>
    <source>
        <strain evidence="1">SY-2-12</strain>
    </source>
</reference>
<sequence>MDDRSTPQKLVESYYYAISNKLYVQAYSYFQAEDAPADFDKWVKGYAGTETVQVKFGETEPDPGAGQIYWALPVALEAKQTNGSTKVFTGCYKIHMINIGMQADPPYQPMGIVSAKLAETKESFSKAQPGSC</sequence>
<protein>
    <submittedName>
        <fullName evidence="1">Uncharacterized protein</fullName>
    </submittedName>
</protein>
<dbReference type="Proteomes" id="UP000664096">
    <property type="component" value="Unassembled WGS sequence"/>
</dbReference>
<dbReference type="EMBL" id="JAEKJZ010000001">
    <property type="protein sequence ID" value="MBN9670317.1"/>
    <property type="molecule type" value="Genomic_DNA"/>
</dbReference>
<organism evidence="1 2">
    <name type="scientific">Roseibium aggregatum</name>
    <dbReference type="NCBI Taxonomy" id="187304"/>
    <lineage>
        <taxon>Bacteria</taxon>
        <taxon>Pseudomonadati</taxon>
        <taxon>Pseudomonadota</taxon>
        <taxon>Alphaproteobacteria</taxon>
        <taxon>Hyphomicrobiales</taxon>
        <taxon>Stappiaceae</taxon>
        <taxon>Roseibium</taxon>
    </lineage>
</organism>
<proteinExistence type="predicted"/>
<accession>A0A939J384</accession>
<evidence type="ECO:0000313" key="1">
    <source>
        <dbReference type="EMBL" id="MBN9670317.1"/>
    </source>
</evidence>